<keyword evidence="1" id="KW-0812">Transmembrane</keyword>
<protein>
    <recommendedName>
        <fullName evidence="3">Adenylyl cyclase</fullName>
    </recommendedName>
</protein>
<evidence type="ECO:0008006" key="3">
    <source>
        <dbReference type="Google" id="ProtNLM"/>
    </source>
</evidence>
<keyword evidence="1" id="KW-0472">Membrane</keyword>
<reference evidence="2" key="1">
    <citation type="journal article" date="2014" name="Front. Microbiol.">
        <title>High frequency of phylogenetically diverse reductive dehalogenase-homologous genes in deep subseafloor sedimentary metagenomes.</title>
        <authorList>
            <person name="Kawai M."/>
            <person name="Futagami T."/>
            <person name="Toyoda A."/>
            <person name="Takaki Y."/>
            <person name="Nishi S."/>
            <person name="Hori S."/>
            <person name="Arai W."/>
            <person name="Tsubouchi T."/>
            <person name="Morono Y."/>
            <person name="Uchiyama I."/>
            <person name="Ito T."/>
            <person name="Fujiyama A."/>
            <person name="Inagaki F."/>
            <person name="Takami H."/>
        </authorList>
    </citation>
    <scope>NUCLEOTIDE SEQUENCE</scope>
    <source>
        <strain evidence="2">Expedition CK06-06</strain>
    </source>
</reference>
<dbReference type="EMBL" id="BARS01004211">
    <property type="protein sequence ID" value="GAF74687.1"/>
    <property type="molecule type" value="Genomic_DNA"/>
</dbReference>
<feature type="transmembrane region" description="Helical" evidence="1">
    <location>
        <begin position="20"/>
        <end position="38"/>
    </location>
</feature>
<accession>X0SFM6</accession>
<name>X0SFM6_9ZZZZ</name>
<dbReference type="Gene3D" id="3.40.50.10070">
    <property type="entry name" value="TolB, N-terminal domain"/>
    <property type="match status" value="1"/>
</dbReference>
<comment type="caution">
    <text evidence="2">The sequence shown here is derived from an EMBL/GenBank/DDBJ whole genome shotgun (WGS) entry which is preliminary data.</text>
</comment>
<gene>
    <name evidence="2" type="ORF">S01H1_08204</name>
</gene>
<evidence type="ECO:0000313" key="2">
    <source>
        <dbReference type="EMBL" id="GAF74687.1"/>
    </source>
</evidence>
<keyword evidence="1" id="KW-1133">Transmembrane helix</keyword>
<proteinExistence type="predicted"/>
<feature type="transmembrane region" description="Helical" evidence="1">
    <location>
        <begin position="50"/>
        <end position="77"/>
    </location>
</feature>
<evidence type="ECO:0000256" key="1">
    <source>
        <dbReference type="SAM" id="Phobius"/>
    </source>
</evidence>
<sequence>MNDAPSRLSAFIAELRHRRVFRVAIVYAGVAFIIFQVADFAFPALHVPNWFSSAVVVLLLLGFFIAVGLAWAFDLTAEGLVRAKVKREPTAAKAPHHVVIGNKTLAVIALLAIIAAAWSWWGRPGPEAALGKKSIAVLPLDDLMGDPEQVYFVEGMHEALISALSNIGAVTVISRRSTLQYKDSEKTMPTIASELGVDALLEGSAQLVGERVRITTQLIDSQDRHLWNKTYERELEDVFALYNDVTRAIAQEIQA</sequence>
<feature type="transmembrane region" description="Helical" evidence="1">
    <location>
        <begin position="98"/>
        <end position="121"/>
    </location>
</feature>
<feature type="non-terminal residue" evidence="2">
    <location>
        <position position="255"/>
    </location>
</feature>
<organism evidence="2">
    <name type="scientific">marine sediment metagenome</name>
    <dbReference type="NCBI Taxonomy" id="412755"/>
    <lineage>
        <taxon>unclassified sequences</taxon>
        <taxon>metagenomes</taxon>
        <taxon>ecological metagenomes</taxon>
    </lineage>
</organism>
<dbReference type="AlphaFoldDB" id="X0SFM6"/>